<feature type="domain" description="HTH myb-type" evidence="7">
    <location>
        <begin position="75"/>
        <end position="121"/>
    </location>
</feature>
<dbReference type="PANTHER" id="PTHR46621:SF1">
    <property type="entry name" value="SNRNA-ACTIVATING PROTEIN COMPLEX SUBUNIT 4"/>
    <property type="match status" value="1"/>
</dbReference>
<gene>
    <name evidence="8" type="ORF">M9Y10_044478</name>
</gene>
<dbReference type="SUPFAM" id="SSF46689">
    <property type="entry name" value="Homeodomain-like"/>
    <property type="match status" value="1"/>
</dbReference>
<dbReference type="InterPro" id="IPR001005">
    <property type="entry name" value="SANT/Myb"/>
</dbReference>
<keyword evidence="3" id="KW-0804">Transcription</keyword>
<dbReference type="PROSITE" id="PS51293">
    <property type="entry name" value="SANT"/>
    <property type="match status" value="1"/>
</dbReference>
<feature type="domain" description="Myb-like" evidence="5">
    <location>
        <begin position="16"/>
        <end position="67"/>
    </location>
</feature>
<keyword evidence="2" id="KW-0238">DNA-binding</keyword>
<protein>
    <submittedName>
        <fullName evidence="8">Myb- protein B</fullName>
    </submittedName>
</protein>
<accession>A0ABR2JSI8</accession>
<evidence type="ECO:0000256" key="3">
    <source>
        <dbReference type="ARBA" id="ARBA00023163"/>
    </source>
</evidence>
<evidence type="ECO:0000313" key="8">
    <source>
        <dbReference type="EMBL" id="KAK8881842.1"/>
    </source>
</evidence>
<reference evidence="8 9" key="1">
    <citation type="submission" date="2024-04" db="EMBL/GenBank/DDBJ databases">
        <title>Tritrichomonas musculus Genome.</title>
        <authorList>
            <person name="Alves-Ferreira E."/>
            <person name="Grigg M."/>
            <person name="Lorenzi H."/>
            <person name="Galac M."/>
        </authorList>
    </citation>
    <scope>NUCLEOTIDE SEQUENCE [LARGE SCALE GENOMIC DNA]</scope>
    <source>
        <strain evidence="8 9">EAF2021</strain>
    </source>
</reference>
<dbReference type="Proteomes" id="UP001470230">
    <property type="component" value="Unassembled WGS sequence"/>
</dbReference>
<keyword evidence="1" id="KW-0805">Transcription regulation</keyword>
<evidence type="ECO:0000256" key="4">
    <source>
        <dbReference type="ARBA" id="ARBA00023242"/>
    </source>
</evidence>
<dbReference type="InterPro" id="IPR017930">
    <property type="entry name" value="Myb_dom"/>
</dbReference>
<name>A0ABR2JSI8_9EUKA</name>
<organism evidence="8 9">
    <name type="scientific">Tritrichomonas musculus</name>
    <dbReference type="NCBI Taxonomy" id="1915356"/>
    <lineage>
        <taxon>Eukaryota</taxon>
        <taxon>Metamonada</taxon>
        <taxon>Parabasalia</taxon>
        <taxon>Tritrichomonadida</taxon>
        <taxon>Tritrichomonadidae</taxon>
        <taxon>Tritrichomonas</taxon>
    </lineage>
</organism>
<dbReference type="PROSITE" id="PS51294">
    <property type="entry name" value="HTH_MYB"/>
    <property type="match status" value="2"/>
</dbReference>
<keyword evidence="9" id="KW-1185">Reference proteome</keyword>
<feature type="domain" description="HTH myb-type" evidence="7">
    <location>
        <begin position="16"/>
        <end position="71"/>
    </location>
</feature>
<proteinExistence type="predicted"/>
<sequence length="185" mass="21628">MIASSQAIPKAQHARKKCIRRDKFLPSEDKFINDLVARFGYNWDVISNYFGSTRTKRQIKERWQNYLNPENISVFSKEEEELLLTCVEKYGQKWSKIAIIIGTKSAVQCRNRHRVLMKKKSENCIKSNFSNSDSSEKINLSNKSHLNSIDCSDQFNCPSIDFAFDTQNLDDIFQNYEYLFNETIS</sequence>
<evidence type="ECO:0000256" key="2">
    <source>
        <dbReference type="ARBA" id="ARBA00023125"/>
    </source>
</evidence>
<evidence type="ECO:0000259" key="7">
    <source>
        <dbReference type="PROSITE" id="PS51294"/>
    </source>
</evidence>
<dbReference type="PANTHER" id="PTHR46621">
    <property type="entry name" value="SNRNA-ACTIVATING PROTEIN COMPLEX SUBUNIT 4"/>
    <property type="match status" value="1"/>
</dbReference>
<feature type="domain" description="SANT" evidence="6">
    <location>
        <begin position="70"/>
        <end position="123"/>
    </location>
</feature>
<dbReference type="InterPro" id="IPR017884">
    <property type="entry name" value="SANT_dom"/>
</dbReference>
<dbReference type="InterPro" id="IPR009057">
    <property type="entry name" value="Homeodomain-like_sf"/>
</dbReference>
<comment type="caution">
    <text evidence="8">The sequence shown here is derived from an EMBL/GenBank/DDBJ whole genome shotgun (WGS) entry which is preliminary data.</text>
</comment>
<dbReference type="SMART" id="SM00717">
    <property type="entry name" value="SANT"/>
    <property type="match status" value="2"/>
</dbReference>
<evidence type="ECO:0000256" key="1">
    <source>
        <dbReference type="ARBA" id="ARBA00023015"/>
    </source>
</evidence>
<dbReference type="EMBL" id="JAPFFF010000009">
    <property type="protein sequence ID" value="KAK8881842.1"/>
    <property type="molecule type" value="Genomic_DNA"/>
</dbReference>
<dbReference type="Gene3D" id="1.10.10.60">
    <property type="entry name" value="Homeodomain-like"/>
    <property type="match status" value="2"/>
</dbReference>
<evidence type="ECO:0000259" key="6">
    <source>
        <dbReference type="PROSITE" id="PS51293"/>
    </source>
</evidence>
<dbReference type="InterPro" id="IPR051575">
    <property type="entry name" value="Myb-like_DNA-bd"/>
</dbReference>
<keyword evidence="4" id="KW-0539">Nucleus</keyword>
<dbReference type="CDD" id="cd00167">
    <property type="entry name" value="SANT"/>
    <property type="match status" value="2"/>
</dbReference>
<dbReference type="PROSITE" id="PS50090">
    <property type="entry name" value="MYB_LIKE"/>
    <property type="match status" value="2"/>
</dbReference>
<evidence type="ECO:0000313" key="9">
    <source>
        <dbReference type="Proteomes" id="UP001470230"/>
    </source>
</evidence>
<feature type="domain" description="Myb-like" evidence="5">
    <location>
        <begin position="75"/>
        <end position="117"/>
    </location>
</feature>
<evidence type="ECO:0000259" key="5">
    <source>
        <dbReference type="PROSITE" id="PS50090"/>
    </source>
</evidence>
<dbReference type="Pfam" id="PF00249">
    <property type="entry name" value="Myb_DNA-binding"/>
    <property type="match status" value="2"/>
</dbReference>